<sequence length="305" mass="33033">MAQTLLDVQGLQTHFHTDGGLVKAVDGVDLKIEAGGILGLVGESGSGKSVTGLTIMRLLGTKRARVAGGRVLFKGRDLLTLSDREVQALRGSEIGMVFQGALTGLDPSFRVGSQMIEVIRRHQGVSKIEAHRLALESLDLVGMPDPERKLRSYSHELSGGQRQRVLIAMALSGKPDLLIADEPTTALDATVQKQIVDLLIDINRTLGTAILMVTHDFGVVARMCRTVAVMRHGRVVEQGTVNDVLTNPQHVYTESLMKAVPRLHLTDEERSVPRSERRLFELRPAVPPEAATATTPGKETVHAGK</sequence>
<accession>A0ABS8GDV3</accession>
<dbReference type="PROSITE" id="PS00211">
    <property type="entry name" value="ABC_TRANSPORTER_1"/>
    <property type="match status" value="1"/>
</dbReference>
<evidence type="ECO:0000256" key="4">
    <source>
        <dbReference type="ARBA" id="ARBA00022475"/>
    </source>
</evidence>
<reference evidence="10" key="1">
    <citation type="submission" date="2021-10" db="EMBL/GenBank/DDBJ databases">
        <title>Novel species in genus Arthrobacter.</title>
        <authorList>
            <person name="Liu Y."/>
        </authorList>
    </citation>
    <scope>NUCLEOTIDE SEQUENCE</scope>
    <source>
        <strain evidence="10">Zg-Y786</strain>
    </source>
</reference>
<evidence type="ECO:0000256" key="6">
    <source>
        <dbReference type="ARBA" id="ARBA00022840"/>
    </source>
</evidence>
<dbReference type="PANTHER" id="PTHR43297">
    <property type="entry name" value="OLIGOPEPTIDE TRANSPORT ATP-BINDING PROTEIN APPD"/>
    <property type="match status" value="1"/>
</dbReference>
<comment type="subcellular location">
    <subcellularLocation>
        <location evidence="1">Cell membrane</location>
        <topology evidence="1">Peripheral membrane protein</topology>
    </subcellularLocation>
</comment>
<dbReference type="InterPro" id="IPR003593">
    <property type="entry name" value="AAA+_ATPase"/>
</dbReference>
<protein>
    <submittedName>
        <fullName evidence="10">ABC transporter ATP-binding protein</fullName>
    </submittedName>
</protein>
<evidence type="ECO:0000256" key="8">
    <source>
        <dbReference type="SAM" id="MobiDB-lite"/>
    </source>
</evidence>
<dbReference type="GO" id="GO:0005524">
    <property type="term" value="F:ATP binding"/>
    <property type="evidence" value="ECO:0007669"/>
    <property type="project" value="UniProtKB-KW"/>
</dbReference>
<organism evidence="10 11">
    <name type="scientific">Arthrobacter gengyunqii</name>
    <dbReference type="NCBI Taxonomy" id="2886940"/>
    <lineage>
        <taxon>Bacteria</taxon>
        <taxon>Bacillati</taxon>
        <taxon>Actinomycetota</taxon>
        <taxon>Actinomycetes</taxon>
        <taxon>Micrococcales</taxon>
        <taxon>Micrococcaceae</taxon>
        <taxon>Arthrobacter</taxon>
    </lineage>
</organism>
<evidence type="ECO:0000259" key="9">
    <source>
        <dbReference type="PROSITE" id="PS50893"/>
    </source>
</evidence>
<keyword evidence="6 10" id="KW-0067">ATP-binding</keyword>
<name>A0ABS8GDV3_9MICC</name>
<dbReference type="SUPFAM" id="SSF52540">
    <property type="entry name" value="P-loop containing nucleoside triphosphate hydrolases"/>
    <property type="match status" value="1"/>
</dbReference>
<evidence type="ECO:0000256" key="3">
    <source>
        <dbReference type="ARBA" id="ARBA00022448"/>
    </source>
</evidence>
<dbReference type="EMBL" id="JAJFZQ010000002">
    <property type="protein sequence ID" value="MCC3264802.1"/>
    <property type="molecule type" value="Genomic_DNA"/>
</dbReference>
<dbReference type="SMART" id="SM00382">
    <property type="entry name" value="AAA"/>
    <property type="match status" value="1"/>
</dbReference>
<keyword evidence="5" id="KW-0547">Nucleotide-binding</keyword>
<dbReference type="InterPro" id="IPR013563">
    <property type="entry name" value="Oligopep_ABC_C"/>
</dbReference>
<keyword evidence="3" id="KW-0813">Transport</keyword>
<feature type="region of interest" description="Disordered" evidence="8">
    <location>
        <begin position="283"/>
        <end position="305"/>
    </location>
</feature>
<dbReference type="InterPro" id="IPR017871">
    <property type="entry name" value="ABC_transporter-like_CS"/>
</dbReference>
<keyword evidence="4" id="KW-1003">Cell membrane</keyword>
<dbReference type="Proteomes" id="UP001139168">
    <property type="component" value="Unassembled WGS sequence"/>
</dbReference>
<evidence type="ECO:0000256" key="1">
    <source>
        <dbReference type="ARBA" id="ARBA00004202"/>
    </source>
</evidence>
<evidence type="ECO:0000313" key="11">
    <source>
        <dbReference type="Proteomes" id="UP001139168"/>
    </source>
</evidence>
<dbReference type="PROSITE" id="PS50893">
    <property type="entry name" value="ABC_TRANSPORTER_2"/>
    <property type="match status" value="1"/>
</dbReference>
<evidence type="ECO:0000256" key="5">
    <source>
        <dbReference type="ARBA" id="ARBA00022741"/>
    </source>
</evidence>
<proteinExistence type="inferred from homology"/>
<evidence type="ECO:0000256" key="2">
    <source>
        <dbReference type="ARBA" id="ARBA00005417"/>
    </source>
</evidence>
<dbReference type="InterPro" id="IPR003439">
    <property type="entry name" value="ABC_transporter-like_ATP-bd"/>
</dbReference>
<dbReference type="RefSeq" id="WP_227889659.1">
    <property type="nucleotide sequence ID" value="NZ_JAJFZQ010000002.1"/>
</dbReference>
<comment type="caution">
    <text evidence="10">The sequence shown here is derived from an EMBL/GenBank/DDBJ whole genome shotgun (WGS) entry which is preliminary data.</text>
</comment>
<dbReference type="InterPro" id="IPR027417">
    <property type="entry name" value="P-loop_NTPase"/>
</dbReference>
<dbReference type="Gene3D" id="3.40.50.300">
    <property type="entry name" value="P-loop containing nucleotide triphosphate hydrolases"/>
    <property type="match status" value="1"/>
</dbReference>
<keyword evidence="11" id="KW-1185">Reference proteome</keyword>
<gene>
    <name evidence="10" type="ORF">LJ752_01930</name>
</gene>
<feature type="domain" description="ABC transporter" evidence="9">
    <location>
        <begin position="6"/>
        <end position="257"/>
    </location>
</feature>
<dbReference type="InterPro" id="IPR050388">
    <property type="entry name" value="ABC_Ni/Peptide_Import"/>
</dbReference>
<keyword evidence="7" id="KW-0472">Membrane</keyword>
<dbReference type="Pfam" id="PF00005">
    <property type="entry name" value="ABC_tran"/>
    <property type="match status" value="1"/>
</dbReference>
<dbReference type="PANTHER" id="PTHR43297:SF2">
    <property type="entry name" value="DIPEPTIDE TRANSPORT ATP-BINDING PROTEIN DPPD"/>
    <property type="match status" value="1"/>
</dbReference>
<dbReference type="CDD" id="cd03257">
    <property type="entry name" value="ABC_NikE_OppD_transporters"/>
    <property type="match status" value="1"/>
</dbReference>
<evidence type="ECO:0000256" key="7">
    <source>
        <dbReference type="ARBA" id="ARBA00023136"/>
    </source>
</evidence>
<dbReference type="Pfam" id="PF08352">
    <property type="entry name" value="oligo_HPY"/>
    <property type="match status" value="1"/>
</dbReference>
<evidence type="ECO:0000313" key="10">
    <source>
        <dbReference type="EMBL" id="MCC3264802.1"/>
    </source>
</evidence>
<comment type="similarity">
    <text evidence="2">Belongs to the ABC transporter superfamily.</text>
</comment>